<dbReference type="Gene3D" id="3.90.70.10">
    <property type="entry name" value="Cysteine proteinases"/>
    <property type="match status" value="1"/>
</dbReference>
<organism evidence="3 4">
    <name type="scientific">Janthinobacterium fluminis</name>
    <dbReference type="NCBI Taxonomy" id="2987524"/>
    <lineage>
        <taxon>Bacteria</taxon>
        <taxon>Pseudomonadati</taxon>
        <taxon>Pseudomonadota</taxon>
        <taxon>Betaproteobacteria</taxon>
        <taxon>Burkholderiales</taxon>
        <taxon>Oxalobacteraceae</taxon>
        <taxon>Janthinobacterium</taxon>
    </lineage>
</organism>
<feature type="domain" description="Peptidase C1A papain C-terminal" evidence="2">
    <location>
        <begin position="163"/>
        <end position="248"/>
    </location>
</feature>
<reference evidence="3 4" key="1">
    <citation type="submission" date="2022-10" db="EMBL/GenBank/DDBJ databases">
        <title>Janthinobacterium sp. hw3 Genome sequencing.</title>
        <authorList>
            <person name="Park S."/>
        </authorList>
    </citation>
    <scope>NUCLEOTIDE SEQUENCE [LARGE SCALE GENOMIC DNA]</scope>
    <source>
        <strain evidence="4">hw3</strain>
    </source>
</reference>
<gene>
    <name evidence="3" type="ORF">OIK44_20255</name>
</gene>
<dbReference type="EMBL" id="JAQQXR010000009">
    <property type="protein sequence ID" value="MDC8759924.1"/>
    <property type="molecule type" value="Genomic_DNA"/>
</dbReference>
<proteinExistence type="predicted"/>
<keyword evidence="4" id="KW-1185">Reference proteome</keyword>
<dbReference type="RefSeq" id="WP_273673389.1">
    <property type="nucleotide sequence ID" value="NZ_JAQQXR010000009.1"/>
</dbReference>
<comment type="caution">
    <text evidence="3">The sequence shown here is derived from an EMBL/GenBank/DDBJ whole genome shotgun (WGS) entry which is preliminary data.</text>
</comment>
<accession>A0ABT5K4K0</accession>
<feature type="compositionally biased region" description="Low complexity" evidence="1">
    <location>
        <begin position="1"/>
        <end position="16"/>
    </location>
</feature>
<dbReference type="Proteomes" id="UP001221208">
    <property type="component" value="Unassembled WGS sequence"/>
</dbReference>
<dbReference type="CDD" id="cd02619">
    <property type="entry name" value="Peptidase_C1"/>
    <property type="match status" value="1"/>
</dbReference>
<evidence type="ECO:0000256" key="1">
    <source>
        <dbReference type="SAM" id="MobiDB-lite"/>
    </source>
</evidence>
<protein>
    <submittedName>
        <fullName evidence="3">C1 family peptidase</fullName>
    </submittedName>
</protein>
<dbReference type="SUPFAM" id="SSF54001">
    <property type="entry name" value="Cysteine proteinases"/>
    <property type="match status" value="1"/>
</dbReference>
<dbReference type="InterPro" id="IPR038765">
    <property type="entry name" value="Papain-like_cys_pep_sf"/>
</dbReference>
<evidence type="ECO:0000313" key="4">
    <source>
        <dbReference type="Proteomes" id="UP001221208"/>
    </source>
</evidence>
<dbReference type="Pfam" id="PF00112">
    <property type="entry name" value="Peptidase_C1"/>
    <property type="match status" value="1"/>
</dbReference>
<dbReference type="InterPro" id="IPR000668">
    <property type="entry name" value="Peptidase_C1A_C"/>
</dbReference>
<sequence>MSTPRPTARPTGAAPRIHAAGKARQLATRADSIDFRDSMYVATLVEVPPRRELAGYRQAGVPVLDQGTEGACTGFGLATVAHYLLRTRRVDANADNVSPYMLYDMARRYDEWAGADYEGSSCRGAIKGWYKHGVCAAPLWARADGKAGVLGDAVVRDAAARPLGAYLRVNHKSLVDMHAAISEAGVLYASASVHKGWQQVAGDGVIVADTTIIGGHAFAIVAYDEHGFWVQNSWGAAWGMQGFGRIAYADWLRNGSDVWVARLGAPVLLPAGPGEPAVAGVGAVRAKPYLYSEIRPHVIALKNDGQLNEHGEIATSAAMLRQILREDFPRISAGWRKKRLVLYAHGGLTGQDEALQRIAEYRSTMLKAECYPLAFIWRTDYWTTLANILSDALRRRRPEGMLDASQDFMLDRLDDLLEPIGRIFTGKAVWSEIKENALMATSSASGGARIAADEIARLVGADADVEIHLVSHSAGAVLQAALLQYLCTKGRFKAGPLAKTRAKGLGLDVASCTLWAPACSMELFRHTYLPALQDQGLKKLALFTLTDRAEQDDNCAGIYNKSLLYLVSNAFERIYRKPLERPDGEPLLGMEKFIRRDAALEQLFASGAADWVRSPNTAPPGQENAAQAVRHGDFDDDSATLRATIARITGSTLDAAPAALAKPTQSECARLRRQIEQATKPAR</sequence>
<feature type="region of interest" description="Disordered" evidence="1">
    <location>
        <begin position="1"/>
        <end position="21"/>
    </location>
</feature>
<name>A0ABT5K4K0_9BURK</name>
<evidence type="ECO:0000313" key="3">
    <source>
        <dbReference type="EMBL" id="MDC8759924.1"/>
    </source>
</evidence>
<evidence type="ECO:0000259" key="2">
    <source>
        <dbReference type="Pfam" id="PF00112"/>
    </source>
</evidence>